<gene>
    <name evidence="1" type="ORF">BN4615_P10941</name>
</gene>
<proteinExistence type="predicted"/>
<sequence>MASYDNDPDALAWARAKVERVRTKYLDFERQMRGVGDVKHADKWRQIASILRMEFIGGRNCVIAAFDKRLPAVNAALADASRPLGEQPTTVRVRVDDLDLVMNHAGNPARAAEYPAAAERIQAAIEGARRG</sequence>
<accession>A0A1M4BKV1</accession>
<name>A0A1M4BKV1_9ACTN</name>
<reference evidence="1" key="1">
    <citation type="submission" date="2016-04" db="EMBL/GenBank/DDBJ databases">
        <authorList>
            <person name="Evans L.H."/>
            <person name="Alamgir A."/>
            <person name="Owens N."/>
            <person name="Weber N.D."/>
            <person name="Virtaneva K."/>
            <person name="Barbian K."/>
            <person name="Babar A."/>
            <person name="Rosenke K."/>
        </authorList>
    </citation>
    <scope>NUCLEOTIDE SEQUENCE</scope>
    <source>
        <strain evidence="1">Nono1</strain>
    </source>
</reference>
<dbReference type="AlphaFoldDB" id="A0A1M4BKV1"/>
<organism evidence="1">
    <name type="scientific">Nonomuraea gerenzanensis</name>
    <dbReference type="NCBI Taxonomy" id="93944"/>
    <lineage>
        <taxon>Bacteria</taxon>
        <taxon>Bacillati</taxon>
        <taxon>Actinomycetota</taxon>
        <taxon>Actinomycetes</taxon>
        <taxon>Streptosporangiales</taxon>
        <taxon>Streptosporangiaceae</taxon>
        <taxon>Nonomuraea</taxon>
    </lineage>
</organism>
<protein>
    <submittedName>
        <fullName evidence="1">Uncharacterized protein</fullName>
    </submittedName>
</protein>
<evidence type="ECO:0000313" key="1">
    <source>
        <dbReference type="EMBL" id="SAP16278.1"/>
    </source>
</evidence>
<dbReference type="EMBL" id="LT559120">
    <property type="protein sequence ID" value="SAP16278.1"/>
    <property type="molecule type" value="Genomic_DNA"/>
</dbReference>